<keyword evidence="3" id="KW-0813">Transport</keyword>
<dbReference type="SUPFAM" id="SSF52540">
    <property type="entry name" value="P-loop containing nucleoside triphosphate hydrolases"/>
    <property type="match status" value="1"/>
</dbReference>
<evidence type="ECO:0000256" key="10">
    <source>
        <dbReference type="SAM" id="Phobius"/>
    </source>
</evidence>
<feature type="domain" description="ABC transporter" evidence="11">
    <location>
        <begin position="362"/>
        <end position="599"/>
    </location>
</feature>
<comment type="caution">
    <text evidence="13">The sequence shown here is derived from an EMBL/GenBank/DDBJ whole genome shotgun (WGS) entry which is preliminary data.</text>
</comment>
<dbReference type="PROSITE" id="PS00211">
    <property type="entry name" value="ABC_TRANSPORTER_1"/>
    <property type="match status" value="1"/>
</dbReference>
<feature type="domain" description="ABC transmembrane type-1" evidence="12">
    <location>
        <begin position="29"/>
        <end position="328"/>
    </location>
</feature>
<dbReference type="PANTHER" id="PTHR43394:SF1">
    <property type="entry name" value="ATP-BINDING CASSETTE SUB-FAMILY B MEMBER 10, MITOCHONDRIAL"/>
    <property type="match status" value="1"/>
</dbReference>
<feature type="transmembrane region" description="Helical" evidence="10">
    <location>
        <begin position="73"/>
        <end position="93"/>
    </location>
</feature>
<comment type="subcellular location">
    <subcellularLocation>
        <location evidence="1">Cell membrane</location>
        <topology evidence="1">Multi-pass membrane protein</topology>
    </subcellularLocation>
</comment>
<name>A0A507SJF0_9BACT</name>
<evidence type="ECO:0000256" key="6">
    <source>
        <dbReference type="ARBA" id="ARBA00022741"/>
    </source>
</evidence>
<dbReference type="Gene3D" id="3.40.50.300">
    <property type="entry name" value="P-loop containing nucleotide triphosphate hydrolases"/>
    <property type="match status" value="1"/>
</dbReference>
<proteinExistence type="inferred from homology"/>
<evidence type="ECO:0000259" key="11">
    <source>
        <dbReference type="PROSITE" id="PS50893"/>
    </source>
</evidence>
<evidence type="ECO:0000256" key="9">
    <source>
        <dbReference type="ARBA" id="ARBA00023136"/>
    </source>
</evidence>
<dbReference type="Pfam" id="PF00664">
    <property type="entry name" value="ABC_membrane"/>
    <property type="match status" value="1"/>
</dbReference>
<keyword evidence="14" id="KW-1185">Reference proteome</keyword>
<dbReference type="GO" id="GO:0005524">
    <property type="term" value="F:ATP binding"/>
    <property type="evidence" value="ECO:0007669"/>
    <property type="project" value="UniProtKB-KW"/>
</dbReference>
<dbReference type="EMBL" id="SMDN01000012">
    <property type="protein sequence ID" value="TQC51351.1"/>
    <property type="molecule type" value="Genomic_DNA"/>
</dbReference>
<comment type="similarity">
    <text evidence="2">Belongs to the ABC transporter superfamily.</text>
</comment>
<dbReference type="PROSITE" id="PS50893">
    <property type="entry name" value="ABC_TRANSPORTER_2"/>
    <property type="match status" value="1"/>
</dbReference>
<dbReference type="InterPro" id="IPR039421">
    <property type="entry name" value="Type_1_exporter"/>
</dbReference>
<evidence type="ECO:0000256" key="7">
    <source>
        <dbReference type="ARBA" id="ARBA00022840"/>
    </source>
</evidence>
<keyword evidence="9 10" id="KW-0472">Membrane</keyword>
<dbReference type="InterPro" id="IPR011527">
    <property type="entry name" value="ABC1_TM_dom"/>
</dbReference>
<organism evidence="13 14">
    <name type="scientific">Mycoplasmopsis mucosicanis</name>
    <dbReference type="NCBI Taxonomy" id="458208"/>
    <lineage>
        <taxon>Bacteria</taxon>
        <taxon>Bacillati</taxon>
        <taxon>Mycoplasmatota</taxon>
        <taxon>Mycoplasmoidales</taxon>
        <taxon>Metamycoplasmataceae</taxon>
        <taxon>Mycoplasmopsis</taxon>
    </lineage>
</organism>
<dbReference type="InterPro" id="IPR036640">
    <property type="entry name" value="ABC1_TM_sf"/>
</dbReference>
<dbReference type="GO" id="GO:0015421">
    <property type="term" value="F:ABC-type oligopeptide transporter activity"/>
    <property type="evidence" value="ECO:0007669"/>
    <property type="project" value="TreeGrafter"/>
</dbReference>
<evidence type="ECO:0000256" key="2">
    <source>
        <dbReference type="ARBA" id="ARBA00005417"/>
    </source>
</evidence>
<dbReference type="PANTHER" id="PTHR43394">
    <property type="entry name" value="ATP-DEPENDENT PERMEASE MDL1, MITOCHONDRIAL"/>
    <property type="match status" value="1"/>
</dbReference>
<dbReference type="SUPFAM" id="SSF90123">
    <property type="entry name" value="ABC transporter transmembrane region"/>
    <property type="match status" value="1"/>
</dbReference>
<dbReference type="PROSITE" id="PS50929">
    <property type="entry name" value="ABC_TM1F"/>
    <property type="match status" value="1"/>
</dbReference>
<keyword evidence="5 10" id="KW-0812">Transmembrane</keyword>
<dbReference type="SMART" id="SM00382">
    <property type="entry name" value="AAA"/>
    <property type="match status" value="1"/>
</dbReference>
<dbReference type="Gene3D" id="1.20.1560.10">
    <property type="entry name" value="ABC transporter type 1, transmembrane domain"/>
    <property type="match status" value="1"/>
</dbReference>
<feature type="transmembrane region" description="Helical" evidence="10">
    <location>
        <begin position="26"/>
        <end position="53"/>
    </location>
</feature>
<dbReference type="OrthoDB" id="383768at2"/>
<evidence type="ECO:0000256" key="1">
    <source>
        <dbReference type="ARBA" id="ARBA00004651"/>
    </source>
</evidence>
<dbReference type="FunFam" id="3.40.50.300:FF:000221">
    <property type="entry name" value="Multidrug ABC transporter ATP-binding protein"/>
    <property type="match status" value="1"/>
</dbReference>
<sequence>MKAKMKFGSTYGIIGLVIKHSGKSPWLFVLGLLTTTINSIAYLIGIILGGLVVSKTFSKEIFNGQGSFNDPLFLTYIYLMLLCFTIFLIFRILEFRIYILLSYATAKNLREKAMNKLLKMPVAYYDSRKTGDIISTLINDVNNISDALVQILTQGFSHLIHLFLTVIVMLVYSVSLTLIMAAFSTILFSVGFLMIKKARPNIKKVWDDFAQINAYVEEGMKNMKITKTFGRQKESTEGFMKIAKNIYNHAFVGDLYTQMFIPWFIMSTNFLVLVTAALSLVFSNNNIHSWGLIQGVPDAGFVLGFIGLVHSATGALQAIFGTVFSSQNGVISSVRIREIGELITPDTTRETVQLGNNIRGHIKFENVSFRYDKTKDNWQLKNASFEVLPGQVVALVGPTGAGKTTIINMLSKFYEYETGSITIDGIELKNITKESLNNNAAVVLQDSYMFKDTVANNILIGNTNATKDDLEQATSIVSAHDSILRLQQGYDTKIEDDNMILSKGEKQLISIARAILGNKKILILDEATSNIDTNTEKIIQDALANSIMKNKTSIVIAHRLSTIKNADLILLVDDGQIIERGNHATLLEQNGRYAALYHSQLN</sequence>
<dbReference type="InterPro" id="IPR003439">
    <property type="entry name" value="ABC_transporter-like_ATP-bd"/>
</dbReference>
<evidence type="ECO:0000313" key="13">
    <source>
        <dbReference type="EMBL" id="TQC51351.1"/>
    </source>
</evidence>
<evidence type="ECO:0000256" key="3">
    <source>
        <dbReference type="ARBA" id="ARBA00022448"/>
    </source>
</evidence>
<keyword evidence="4" id="KW-1003">Cell membrane</keyword>
<feature type="transmembrane region" description="Helical" evidence="10">
    <location>
        <begin position="302"/>
        <end position="325"/>
    </location>
</feature>
<evidence type="ECO:0000259" key="12">
    <source>
        <dbReference type="PROSITE" id="PS50929"/>
    </source>
</evidence>
<dbReference type="GO" id="GO:0005886">
    <property type="term" value="C:plasma membrane"/>
    <property type="evidence" value="ECO:0007669"/>
    <property type="project" value="UniProtKB-SubCell"/>
</dbReference>
<evidence type="ECO:0000256" key="4">
    <source>
        <dbReference type="ARBA" id="ARBA00022475"/>
    </source>
</evidence>
<reference evidence="13 14" key="1">
    <citation type="submission" date="2019-03" db="EMBL/GenBank/DDBJ databases">
        <title>Characterization of a novel Mycoplasma cynos real-time PCR assay.</title>
        <authorList>
            <person name="Tallmadge R.L."/>
            <person name="Mitchell P.K."/>
            <person name="Goodman L."/>
        </authorList>
    </citation>
    <scope>NUCLEOTIDE SEQUENCE [LARGE SCALE GENOMIC DNA]</scope>
    <source>
        <strain evidence="13 14">1642</strain>
    </source>
</reference>
<keyword evidence="8 10" id="KW-1133">Transmembrane helix</keyword>
<dbReference type="RefSeq" id="WP_141484112.1">
    <property type="nucleotide sequence ID" value="NZ_SMDN01000012.1"/>
</dbReference>
<dbReference type="GO" id="GO:0016887">
    <property type="term" value="F:ATP hydrolysis activity"/>
    <property type="evidence" value="ECO:0007669"/>
    <property type="project" value="InterPro"/>
</dbReference>
<protein>
    <submittedName>
        <fullName evidence="13">ABC transporter ATP-binding protein</fullName>
    </submittedName>
</protein>
<evidence type="ECO:0000256" key="5">
    <source>
        <dbReference type="ARBA" id="ARBA00022692"/>
    </source>
</evidence>
<dbReference type="InterPro" id="IPR003593">
    <property type="entry name" value="AAA+_ATPase"/>
</dbReference>
<keyword evidence="6" id="KW-0547">Nucleotide-binding</keyword>
<dbReference type="AlphaFoldDB" id="A0A507SJF0"/>
<evidence type="ECO:0000256" key="8">
    <source>
        <dbReference type="ARBA" id="ARBA00022989"/>
    </source>
</evidence>
<accession>A0A507SJF0</accession>
<dbReference type="InterPro" id="IPR017871">
    <property type="entry name" value="ABC_transporter-like_CS"/>
</dbReference>
<dbReference type="Pfam" id="PF00005">
    <property type="entry name" value="ABC_tran"/>
    <property type="match status" value="1"/>
</dbReference>
<evidence type="ECO:0000313" key="14">
    <source>
        <dbReference type="Proteomes" id="UP000320801"/>
    </source>
</evidence>
<dbReference type="Proteomes" id="UP000320801">
    <property type="component" value="Unassembled WGS sequence"/>
</dbReference>
<gene>
    <name evidence="13" type="ORF">E1I18_02960</name>
</gene>
<dbReference type="InterPro" id="IPR027417">
    <property type="entry name" value="P-loop_NTPase"/>
</dbReference>
<keyword evidence="7 13" id="KW-0067">ATP-binding</keyword>
<feature type="transmembrane region" description="Helical" evidence="10">
    <location>
        <begin position="260"/>
        <end position="282"/>
    </location>
</feature>